<dbReference type="InterPro" id="IPR027961">
    <property type="entry name" value="DUF4442"/>
</dbReference>
<dbReference type="SUPFAM" id="SSF54637">
    <property type="entry name" value="Thioesterase/thiol ester dehydrase-isomerase"/>
    <property type="match status" value="1"/>
</dbReference>
<dbReference type="EMBL" id="QANS01000002">
    <property type="protein sequence ID" value="PTU32310.1"/>
    <property type="molecule type" value="Genomic_DNA"/>
</dbReference>
<comment type="caution">
    <text evidence="1">The sequence shown here is derived from an EMBL/GenBank/DDBJ whole genome shotgun (WGS) entry which is preliminary data.</text>
</comment>
<evidence type="ECO:0000313" key="1">
    <source>
        <dbReference type="EMBL" id="PTU32310.1"/>
    </source>
</evidence>
<organism evidence="1 2">
    <name type="scientific">Stenotrophobium rhamnosiphilum</name>
    <dbReference type="NCBI Taxonomy" id="2029166"/>
    <lineage>
        <taxon>Bacteria</taxon>
        <taxon>Pseudomonadati</taxon>
        <taxon>Pseudomonadota</taxon>
        <taxon>Gammaproteobacteria</taxon>
        <taxon>Nevskiales</taxon>
        <taxon>Nevskiaceae</taxon>
        <taxon>Stenotrophobium</taxon>
    </lineage>
</organism>
<keyword evidence="2" id="KW-1185">Reference proteome</keyword>
<evidence type="ECO:0000313" key="2">
    <source>
        <dbReference type="Proteomes" id="UP000244248"/>
    </source>
</evidence>
<dbReference type="Pfam" id="PF14539">
    <property type="entry name" value="DUF4442"/>
    <property type="match status" value="1"/>
</dbReference>
<dbReference type="InterPro" id="IPR029069">
    <property type="entry name" value="HotDog_dom_sf"/>
</dbReference>
<dbReference type="RefSeq" id="WP_107939504.1">
    <property type="nucleotide sequence ID" value="NZ_QANS01000002.1"/>
</dbReference>
<dbReference type="CDD" id="cd03443">
    <property type="entry name" value="PaaI_thioesterase"/>
    <property type="match status" value="1"/>
</dbReference>
<accession>A0A2T5MIC4</accession>
<reference evidence="1 2" key="1">
    <citation type="submission" date="2018-04" db="EMBL/GenBank/DDBJ databases">
        <title>Novel species isolated from glacier.</title>
        <authorList>
            <person name="Liu Q."/>
            <person name="Xin Y.-H."/>
        </authorList>
    </citation>
    <scope>NUCLEOTIDE SEQUENCE [LARGE SCALE GENOMIC DNA]</scope>
    <source>
        <strain evidence="1 2">GT1R17</strain>
    </source>
</reference>
<dbReference type="OrthoDB" id="3173842at2"/>
<dbReference type="AlphaFoldDB" id="A0A2T5MIC4"/>
<protein>
    <submittedName>
        <fullName evidence="1">Thioesterase</fullName>
    </submittedName>
</protein>
<sequence length="150" mass="16255">MDLNQAKKVLETGIKFVERSGLKVLELEKGRVKCQMPFAGNGNHIGTMYAGALYTLAEIPGGALFLSSFDVARYFPIVREQTIKFLKPVTTDVTIEISISDARIAELQAEADAKGKAEFVLEGEIKTADGTTVATSSGIYQLRANARKPS</sequence>
<dbReference type="Gene3D" id="3.10.129.10">
    <property type="entry name" value="Hotdog Thioesterase"/>
    <property type="match status" value="1"/>
</dbReference>
<gene>
    <name evidence="1" type="ORF">CJD38_06570</name>
</gene>
<proteinExistence type="predicted"/>
<name>A0A2T5MIC4_9GAMM</name>
<dbReference type="Proteomes" id="UP000244248">
    <property type="component" value="Unassembled WGS sequence"/>
</dbReference>